<evidence type="ECO:0000256" key="5">
    <source>
        <dbReference type="ARBA" id="ARBA00022519"/>
    </source>
</evidence>
<evidence type="ECO:0000256" key="1">
    <source>
        <dbReference type="ARBA" id="ARBA00004377"/>
    </source>
</evidence>
<dbReference type="InterPro" id="IPR012902">
    <property type="entry name" value="N_methyl_site"/>
</dbReference>
<dbReference type="GO" id="GO:0005886">
    <property type="term" value="C:plasma membrane"/>
    <property type="evidence" value="ECO:0007669"/>
    <property type="project" value="UniProtKB-SubCell"/>
</dbReference>
<dbReference type="InterPro" id="IPR003413">
    <property type="entry name" value="T2SS_GspI_C"/>
</dbReference>
<keyword evidence="5 9" id="KW-0997">Cell inner membrane</keyword>
<dbReference type="PANTHER" id="PTHR38779">
    <property type="entry name" value="TYPE II SECRETION SYSTEM PROTEIN I-RELATED"/>
    <property type="match status" value="1"/>
</dbReference>
<feature type="domain" description="Type II secretion system protein GspI C-terminal" evidence="10">
    <location>
        <begin position="51"/>
        <end position="128"/>
    </location>
</feature>
<dbReference type="Gene3D" id="3.30.1300.30">
    <property type="entry name" value="GSPII I/J protein-like"/>
    <property type="match status" value="1"/>
</dbReference>
<keyword evidence="3" id="KW-1003">Cell membrane</keyword>
<protein>
    <recommendedName>
        <fullName evidence="9">Type II secretion system protein I</fullName>
        <shortName evidence="9">T2SS minor pseudopilin I</shortName>
    </recommendedName>
</protein>
<evidence type="ECO:0000256" key="8">
    <source>
        <dbReference type="ARBA" id="ARBA00023136"/>
    </source>
</evidence>
<comment type="similarity">
    <text evidence="2 9">Belongs to the GSP I family.</text>
</comment>
<dbReference type="Pfam" id="PF02501">
    <property type="entry name" value="T2SSI"/>
    <property type="match status" value="1"/>
</dbReference>
<evidence type="ECO:0000256" key="3">
    <source>
        <dbReference type="ARBA" id="ARBA00022475"/>
    </source>
</evidence>
<comment type="caution">
    <text evidence="11">The sequence shown here is derived from an EMBL/GenBank/DDBJ whole genome shotgun (WGS) entry which is preliminary data.</text>
</comment>
<dbReference type="InParanoid" id="A0A3M0CQJ0"/>
<keyword evidence="12" id="KW-1185">Reference proteome</keyword>
<dbReference type="GO" id="GO:0015627">
    <property type="term" value="C:type II protein secretion system complex"/>
    <property type="evidence" value="ECO:0007669"/>
    <property type="project" value="UniProtKB-UniRule"/>
</dbReference>
<dbReference type="Proteomes" id="UP000271227">
    <property type="component" value="Unassembled WGS sequence"/>
</dbReference>
<evidence type="ECO:0000256" key="2">
    <source>
        <dbReference type="ARBA" id="ARBA00008358"/>
    </source>
</evidence>
<evidence type="ECO:0000256" key="4">
    <source>
        <dbReference type="ARBA" id="ARBA00022481"/>
    </source>
</evidence>
<evidence type="ECO:0000313" key="12">
    <source>
        <dbReference type="Proteomes" id="UP000271227"/>
    </source>
</evidence>
<keyword evidence="8 9" id="KW-0472">Membrane</keyword>
<dbReference type="NCBIfam" id="TIGR01707">
    <property type="entry name" value="gspI"/>
    <property type="match status" value="1"/>
</dbReference>
<keyword evidence="7 9" id="KW-1133">Transmembrane helix</keyword>
<accession>A0A3M0CQJ0</accession>
<feature type="transmembrane region" description="Helical" evidence="9">
    <location>
        <begin position="20"/>
        <end position="40"/>
    </location>
</feature>
<evidence type="ECO:0000256" key="9">
    <source>
        <dbReference type="RuleBase" id="RU368030"/>
    </source>
</evidence>
<evidence type="ECO:0000313" key="11">
    <source>
        <dbReference type="EMBL" id="RMB11804.1"/>
    </source>
</evidence>
<dbReference type="SUPFAM" id="SSF54523">
    <property type="entry name" value="Pili subunits"/>
    <property type="match status" value="1"/>
</dbReference>
<organism evidence="11 12">
    <name type="scientific">Eilatimonas milleporae</name>
    <dbReference type="NCBI Taxonomy" id="911205"/>
    <lineage>
        <taxon>Bacteria</taxon>
        <taxon>Pseudomonadati</taxon>
        <taxon>Pseudomonadota</taxon>
        <taxon>Alphaproteobacteria</taxon>
        <taxon>Kordiimonadales</taxon>
        <taxon>Kordiimonadaceae</taxon>
        <taxon>Eilatimonas</taxon>
    </lineage>
</organism>
<dbReference type="AlphaFoldDB" id="A0A3M0CQJ0"/>
<keyword evidence="4 9" id="KW-0488">Methylation</keyword>
<dbReference type="InterPro" id="IPR010052">
    <property type="entry name" value="T2SS_protein-GspI"/>
</dbReference>
<dbReference type="InterPro" id="IPR045584">
    <property type="entry name" value="Pilin-like"/>
</dbReference>
<comment type="PTM">
    <text evidence="9">Cleaved by prepilin peptidase.</text>
</comment>
<dbReference type="Pfam" id="PF07963">
    <property type="entry name" value="N_methyl"/>
    <property type="match status" value="1"/>
</dbReference>
<dbReference type="EMBL" id="REFR01000009">
    <property type="protein sequence ID" value="RMB11804.1"/>
    <property type="molecule type" value="Genomic_DNA"/>
</dbReference>
<evidence type="ECO:0000256" key="6">
    <source>
        <dbReference type="ARBA" id="ARBA00022692"/>
    </source>
</evidence>
<gene>
    <name evidence="11" type="ORF">BXY39_0288</name>
</gene>
<reference evidence="11 12" key="1">
    <citation type="submission" date="2018-10" db="EMBL/GenBank/DDBJ databases">
        <title>Genomic Encyclopedia of Archaeal and Bacterial Type Strains, Phase II (KMG-II): from individual species to whole genera.</title>
        <authorList>
            <person name="Goeker M."/>
        </authorList>
    </citation>
    <scope>NUCLEOTIDE SEQUENCE [LARGE SCALE GENOMIC DNA]</scope>
    <source>
        <strain evidence="11 12">DSM 25217</strain>
    </source>
</reference>
<name>A0A3M0CQJ0_9PROT</name>
<sequence length="132" mass="14528">MIGFMATRTRWWKHRDGFSLIEVLVALAVFSMAVIALMSAEAEAVRTTAILQDIVYAEIVAENRMVETVTAPATPQLGFTSGTETVAGTALEWTRNIRESGQPDVVMIDIAVRRPDSPQTLYSLTGFRRIGP</sequence>
<proteinExistence type="inferred from homology"/>
<dbReference type="NCBIfam" id="TIGR02532">
    <property type="entry name" value="IV_pilin_GFxxxE"/>
    <property type="match status" value="1"/>
</dbReference>
<comment type="subcellular location">
    <subcellularLocation>
        <location evidence="1 9">Cell inner membrane</location>
        <topology evidence="1 9">Single-pass membrane protein</topology>
    </subcellularLocation>
</comment>
<dbReference type="GO" id="GO:0015628">
    <property type="term" value="P:protein secretion by the type II secretion system"/>
    <property type="evidence" value="ECO:0007669"/>
    <property type="project" value="UniProtKB-UniRule"/>
</dbReference>
<dbReference type="PANTHER" id="PTHR38779:SF2">
    <property type="entry name" value="TYPE II SECRETION SYSTEM PROTEIN I-RELATED"/>
    <property type="match status" value="1"/>
</dbReference>
<evidence type="ECO:0000259" key="10">
    <source>
        <dbReference type="Pfam" id="PF02501"/>
    </source>
</evidence>
<keyword evidence="6 9" id="KW-0812">Transmembrane</keyword>
<comment type="function">
    <text evidence="9">Component of the type II secretion system required for the energy-dependent secretion of extracellular factors such as proteases and toxins from the periplasm.</text>
</comment>
<comment type="subunit">
    <text evidence="9">Type II secretion is composed of four main components: the outer membrane complex, the inner membrane complex, the cytoplasmic secretion ATPase and the periplasm-spanning pseudopilus.</text>
</comment>
<evidence type="ECO:0000256" key="7">
    <source>
        <dbReference type="ARBA" id="ARBA00022989"/>
    </source>
</evidence>